<dbReference type="InterPro" id="IPR011765">
    <property type="entry name" value="Pept_M16_N"/>
</dbReference>
<dbReference type="Gene3D" id="3.30.830.10">
    <property type="entry name" value="Metalloenzyme, LuxS/M16 peptidase-like"/>
    <property type="match status" value="2"/>
</dbReference>
<feature type="domain" description="Peptidase M16 C-terminal" evidence="3">
    <location>
        <begin position="171"/>
        <end position="343"/>
    </location>
</feature>
<dbReference type="OrthoDB" id="9811314at2"/>
<evidence type="ECO:0000313" key="5">
    <source>
        <dbReference type="Proteomes" id="UP000327030"/>
    </source>
</evidence>
<dbReference type="InterPro" id="IPR050361">
    <property type="entry name" value="MPP/UQCRC_Complex"/>
</dbReference>
<accession>A0A5P6VQB3</accession>
<proteinExistence type="inferred from homology"/>
<protein>
    <submittedName>
        <fullName evidence="4">Insulinase family protein</fullName>
    </submittedName>
</protein>
<dbReference type="RefSeq" id="WP_151623334.1">
    <property type="nucleotide sequence ID" value="NZ_CP043028.1"/>
</dbReference>
<dbReference type="KEGG" id="pxv:FXF36_08405"/>
<feature type="domain" description="Peptidase M16 N-terminal" evidence="2">
    <location>
        <begin position="14"/>
        <end position="162"/>
    </location>
</feature>
<comment type="similarity">
    <text evidence="1">Belongs to the peptidase M16 family.</text>
</comment>
<dbReference type="PANTHER" id="PTHR11851:SF49">
    <property type="entry name" value="MITOCHONDRIAL-PROCESSING PEPTIDASE SUBUNIT ALPHA"/>
    <property type="match status" value="1"/>
</dbReference>
<dbReference type="Pfam" id="PF05193">
    <property type="entry name" value="Peptidase_M16_C"/>
    <property type="match status" value="1"/>
</dbReference>
<dbReference type="SUPFAM" id="SSF63411">
    <property type="entry name" value="LuxS/MPP-like metallohydrolase"/>
    <property type="match status" value="2"/>
</dbReference>
<evidence type="ECO:0000259" key="3">
    <source>
        <dbReference type="Pfam" id="PF05193"/>
    </source>
</evidence>
<evidence type="ECO:0000259" key="2">
    <source>
        <dbReference type="Pfam" id="PF00675"/>
    </source>
</evidence>
<dbReference type="GO" id="GO:0046872">
    <property type="term" value="F:metal ion binding"/>
    <property type="evidence" value="ECO:0007669"/>
    <property type="project" value="InterPro"/>
</dbReference>
<dbReference type="PANTHER" id="PTHR11851">
    <property type="entry name" value="METALLOPROTEASE"/>
    <property type="match status" value="1"/>
</dbReference>
<gene>
    <name evidence="4" type="ORF">FXF36_08405</name>
</gene>
<dbReference type="Pfam" id="PF00675">
    <property type="entry name" value="Peptidase_M16"/>
    <property type="match status" value="1"/>
</dbReference>
<dbReference type="InterPro" id="IPR007863">
    <property type="entry name" value="Peptidase_M16_C"/>
</dbReference>
<evidence type="ECO:0000256" key="1">
    <source>
        <dbReference type="ARBA" id="ARBA00007261"/>
    </source>
</evidence>
<dbReference type="InterPro" id="IPR011249">
    <property type="entry name" value="Metalloenz_LuxS/M16"/>
</dbReference>
<name>A0A5P6VQB3_PSEXY</name>
<dbReference type="AlphaFoldDB" id="A0A5P6VQB3"/>
<evidence type="ECO:0000313" key="4">
    <source>
        <dbReference type="EMBL" id="QFJ54875.1"/>
    </source>
</evidence>
<reference evidence="5" key="1">
    <citation type="submission" date="2019-08" db="EMBL/GenBank/DDBJ databases">
        <title>Complete Genome Sequence of the Polysaccharide-Degrading Rumen Bacterium Pseudobutyrivibrio xylanivorans MA3014.</title>
        <authorList>
            <person name="Palevich N."/>
            <person name="Maclean P.H."/>
            <person name="Kelly W.J."/>
            <person name="Leahy S.C."/>
            <person name="Rakonjac J."/>
            <person name="Attwood G.T."/>
        </authorList>
    </citation>
    <scope>NUCLEOTIDE SEQUENCE [LARGE SCALE GENOMIC DNA]</scope>
    <source>
        <strain evidence="5">MA3014</strain>
    </source>
</reference>
<dbReference type="Proteomes" id="UP000327030">
    <property type="component" value="Chromosome 1"/>
</dbReference>
<sequence>MYDLVNAYLENGLRIVLHRIPQTRTTSCGLWVKQGSSYETDDNNGLSHLTEHLALNPHNRLNNKYQNLMEEAAAEGVIYNAATTKEYTCYYFTGLSRTLGTCLQALGCIAKENREFDLDFFENEKSVVEQEAIGFYSAFQQIKERTSSALWGNTGTGKIIMGDIQNIRNAKREQVASIMDKAYIPNNSVLVVIGDIKYAELLNQIEDIFSDWETKKLLIHEQAVESTPGVYINKGQGVSAVLSLGFRTTGYSDYNRPSIEMAVRLLGQSGLHARMIEEIRMKRGLSYNLGGFDSFYSKRGTIGFMAVSEKKNIVEIAKIMTAVLNEANEKGFSEYEIENEKKAMETMLLLSVDNITDHLRCIGKCAVMDKDFYIENEVRAIRDITNEMVNETSRKVFNMDNLGLACIGEVDVDELVENVQITSLVS</sequence>
<dbReference type="EMBL" id="CP043028">
    <property type="protein sequence ID" value="QFJ54875.1"/>
    <property type="molecule type" value="Genomic_DNA"/>
</dbReference>
<organism evidence="4 5">
    <name type="scientific">Pseudobutyrivibrio xylanivorans</name>
    <dbReference type="NCBI Taxonomy" id="185007"/>
    <lineage>
        <taxon>Bacteria</taxon>
        <taxon>Bacillati</taxon>
        <taxon>Bacillota</taxon>
        <taxon>Clostridia</taxon>
        <taxon>Lachnospirales</taxon>
        <taxon>Lachnospiraceae</taxon>
        <taxon>Pseudobutyrivibrio</taxon>
    </lineage>
</organism>